<dbReference type="Proteomes" id="UP000215335">
    <property type="component" value="Unassembled WGS sequence"/>
</dbReference>
<sequence>MYKQVTLDYTKLHIAPMFVYAVYACATLYINSQDSVFIAQSVFFNYSGLSINKQVSLDYTDFHIAPMCVYAVYACATLYTNS</sequence>
<keyword evidence="1" id="KW-0472">Membrane</keyword>
<keyword evidence="1" id="KW-1133">Transmembrane helix</keyword>
<dbReference type="PROSITE" id="PS51257">
    <property type="entry name" value="PROKAR_LIPOPROTEIN"/>
    <property type="match status" value="1"/>
</dbReference>
<keyword evidence="1" id="KW-0812">Transmembrane</keyword>
<dbReference type="AlphaFoldDB" id="A0A232FD14"/>
<protein>
    <submittedName>
        <fullName evidence="2">Uncharacterized protein</fullName>
    </submittedName>
</protein>
<name>A0A232FD14_9HYME</name>
<feature type="transmembrane region" description="Helical" evidence="1">
    <location>
        <begin position="12"/>
        <end position="30"/>
    </location>
</feature>
<comment type="caution">
    <text evidence="2">The sequence shown here is derived from an EMBL/GenBank/DDBJ whole genome shotgun (WGS) entry which is preliminary data.</text>
</comment>
<gene>
    <name evidence="2" type="ORF">TSAR_015412</name>
</gene>
<organism evidence="2 3">
    <name type="scientific">Trichomalopsis sarcophagae</name>
    <dbReference type="NCBI Taxonomy" id="543379"/>
    <lineage>
        <taxon>Eukaryota</taxon>
        <taxon>Metazoa</taxon>
        <taxon>Ecdysozoa</taxon>
        <taxon>Arthropoda</taxon>
        <taxon>Hexapoda</taxon>
        <taxon>Insecta</taxon>
        <taxon>Pterygota</taxon>
        <taxon>Neoptera</taxon>
        <taxon>Endopterygota</taxon>
        <taxon>Hymenoptera</taxon>
        <taxon>Apocrita</taxon>
        <taxon>Proctotrupomorpha</taxon>
        <taxon>Chalcidoidea</taxon>
        <taxon>Pteromalidae</taxon>
        <taxon>Pteromalinae</taxon>
        <taxon>Trichomalopsis</taxon>
    </lineage>
</organism>
<evidence type="ECO:0000256" key="1">
    <source>
        <dbReference type="SAM" id="Phobius"/>
    </source>
</evidence>
<keyword evidence="3" id="KW-1185">Reference proteome</keyword>
<accession>A0A232FD14</accession>
<reference evidence="2 3" key="1">
    <citation type="journal article" date="2017" name="Curr. Biol.">
        <title>The Evolution of Venom by Co-option of Single-Copy Genes.</title>
        <authorList>
            <person name="Martinson E.O."/>
            <person name="Mrinalini"/>
            <person name="Kelkar Y.D."/>
            <person name="Chang C.H."/>
            <person name="Werren J.H."/>
        </authorList>
    </citation>
    <scope>NUCLEOTIDE SEQUENCE [LARGE SCALE GENOMIC DNA]</scope>
    <source>
        <strain evidence="2 3">Alberta</strain>
        <tissue evidence="2">Whole body</tissue>
    </source>
</reference>
<dbReference type="EMBL" id="NNAY01000397">
    <property type="protein sequence ID" value="OXU28676.1"/>
    <property type="molecule type" value="Genomic_DNA"/>
</dbReference>
<proteinExistence type="predicted"/>
<evidence type="ECO:0000313" key="2">
    <source>
        <dbReference type="EMBL" id="OXU28676.1"/>
    </source>
</evidence>
<evidence type="ECO:0000313" key="3">
    <source>
        <dbReference type="Proteomes" id="UP000215335"/>
    </source>
</evidence>